<comment type="pathway">
    <text evidence="2 15">Amino-acid biosynthesis; L-arginine biosynthesis; L-arginine from L-ornithine and carbamoyl phosphate: step 2/3.</text>
</comment>
<keyword evidence="19" id="KW-1185">Reference proteome</keyword>
<dbReference type="HAMAP" id="MF_00581">
    <property type="entry name" value="Arg_succ_synth_type2"/>
    <property type="match status" value="1"/>
</dbReference>
<dbReference type="SUPFAM" id="SSF69864">
    <property type="entry name" value="Argininosuccinate synthetase, C-terminal domain"/>
    <property type="match status" value="1"/>
</dbReference>
<evidence type="ECO:0000256" key="13">
    <source>
        <dbReference type="ARBA" id="ARBA00029916"/>
    </source>
</evidence>
<dbReference type="RefSeq" id="WP_097189850.1">
    <property type="nucleotide sequence ID" value="NZ_OCSU01000001.1"/>
</dbReference>
<dbReference type="InterPro" id="IPR014729">
    <property type="entry name" value="Rossmann-like_a/b/a_fold"/>
</dbReference>
<comment type="catalytic activity">
    <reaction evidence="14 15">
        <text>L-citrulline + L-aspartate + ATP = 2-(N(omega)-L-arginino)succinate + AMP + diphosphate + H(+)</text>
        <dbReference type="Rhea" id="RHEA:10932"/>
        <dbReference type="ChEBI" id="CHEBI:15378"/>
        <dbReference type="ChEBI" id="CHEBI:29991"/>
        <dbReference type="ChEBI" id="CHEBI:30616"/>
        <dbReference type="ChEBI" id="CHEBI:33019"/>
        <dbReference type="ChEBI" id="CHEBI:57472"/>
        <dbReference type="ChEBI" id="CHEBI:57743"/>
        <dbReference type="ChEBI" id="CHEBI:456215"/>
        <dbReference type="EC" id="6.3.4.5"/>
    </reaction>
</comment>
<dbReference type="Proteomes" id="UP000219522">
    <property type="component" value="Unassembled WGS sequence"/>
</dbReference>
<keyword evidence="7 15" id="KW-0963">Cytoplasm</keyword>
<evidence type="ECO:0000256" key="15">
    <source>
        <dbReference type="HAMAP-Rule" id="MF_00581"/>
    </source>
</evidence>
<dbReference type="Pfam" id="PF20979">
    <property type="entry name" value="Arginosuc_syn_C"/>
    <property type="match status" value="1"/>
</dbReference>
<name>A0A7Z7I5G7_9BURK</name>
<evidence type="ECO:0000256" key="4">
    <source>
        <dbReference type="ARBA" id="ARBA00011881"/>
    </source>
</evidence>
<dbReference type="PROSITE" id="PS00564">
    <property type="entry name" value="ARGININOSUCCIN_SYN_1"/>
    <property type="match status" value="1"/>
</dbReference>
<evidence type="ECO:0000256" key="12">
    <source>
        <dbReference type="ARBA" id="ARBA00022840"/>
    </source>
</evidence>
<evidence type="ECO:0000256" key="7">
    <source>
        <dbReference type="ARBA" id="ARBA00022490"/>
    </source>
</evidence>
<dbReference type="PANTHER" id="PTHR11587:SF2">
    <property type="entry name" value="ARGININOSUCCINATE SYNTHASE"/>
    <property type="match status" value="1"/>
</dbReference>
<dbReference type="InterPro" id="IPR023434">
    <property type="entry name" value="Arginosuc_synth_type_1_subfam"/>
</dbReference>
<reference evidence="18 19" key="1">
    <citation type="submission" date="2017-09" db="EMBL/GenBank/DDBJ databases">
        <authorList>
            <person name="Varghese N."/>
            <person name="Submissions S."/>
        </authorList>
    </citation>
    <scope>NUCLEOTIDE SEQUENCE [LARGE SCALE GENOMIC DNA]</scope>
    <source>
        <strain evidence="18 19">OK806</strain>
    </source>
</reference>
<dbReference type="NCBIfam" id="NF003779">
    <property type="entry name" value="PRK05370.1"/>
    <property type="match status" value="1"/>
</dbReference>
<evidence type="ECO:0000313" key="18">
    <source>
        <dbReference type="EMBL" id="SOE62167.1"/>
    </source>
</evidence>
<keyword evidence="11 15" id="KW-0547">Nucleotide-binding</keyword>
<comment type="similarity">
    <text evidence="3 15">Belongs to the argininosuccinate synthase family. Type 2 subfamily.</text>
</comment>
<keyword evidence="10 15" id="KW-0028">Amino-acid biosynthesis</keyword>
<keyword evidence="9 15" id="KW-0436">Ligase</keyword>
<organism evidence="18 19">
    <name type="scientific">Caballeronia arationis</name>
    <dbReference type="NCBI Taxonomy" id="1777142"/>
    <lineage>
        <taxon>Bacteria</taxon>
        <taxon>Pseudomonadati</taxon>
        <taxon>Pseudomonadota</taxon>
        <taxon>Betaproteobacteria</taxon>
        <taxon>Burkholderiales</taxon>
        <taxon>Burkholderiaceae</taxon>
        <taxon>Caballeronia</taxon>
    </lineage>
</organism>
<dbReference type="GO" id="GO:0000050">
    <property type="term" value="P:urea cycle"/>
    <property type="evidence" value="ECO:0007669"/>
    <property type="project" value="TreeGrafter"/>
</dbReference>
<gene>
    <name evidence="15" type="primary">argG</name>
    <name evidence="18" type="ORF">SAMN05446927_2264</name>
</gene>
<dbReference type="GO" id="GO:0004055">
    <property type="term" value="F:argininosuccinate synthase activity"/>
    <property type="evidence" value="ECO:0007669"/>
    <property type="project" value="UniProtKB-UniRule"/>
</dbReference>
<evidence type="ECO:0000256" key="9">
    <source>
        <dbReference type="ARBA" id="ARBA00022598"/>
    </source>
</evidence>
<evidence type="ECO:0000256" key="1">
    <source>
        <dbReference type="ARBA" id="ARBA00004496"/>
    </source>
</evidence>
<keyword evidence="12 15" id="KW-0067">ATP-binding</keyword>
<dbReference type="EC" id="6.3.4.5" evidence="5 15"/>
<comment type="subunit">
    <text evidence="4 15">Homotetramer.</text>
</comment>
<evidence type="ECO:0000256" key="10">
    <source>
        <dbReference type="ARBA" id="ARBA00022605"/>
    </source>
</evidence>
<dbReference type="GO" id="GO:0000053">
    <property type="term" value="P:argininosuccinate metabolic process"/>
    <property type="evidence" value="ECO:0007669"/>
    <property type="project" value="TreeGrafter"/>
</dbReference>
<feature type="binding site" evidence="15">
    <location>
        <position position="131"/>
    </location>
    <ligand>
        <name>ATP</name>
        <dbReference type="ChEBI" id="CHEBI:30616"/>
    </ligand>
</feature>
<dbReference type="Gene3D" id="1.10.287.400">
    <property type="match status" value="1"/>
</dbReference>
<feature type="binding site" evidence="15">
    <location>
        <position position="129"/>
    </location>
    <ligand>
        <name>ATP</name>
        <dbReference type="ChEBI" id="CHEBI:30616"/>
    </ligand>
</feature>
<feature type="binding site" evidence="15">
    <location>
        <position position="136"/>
    </location>
    <ligand>
        <name>L-aspartate</name>
        <dbReference type="ChEBI" id="CHEBI:29991"/>
    </ligand>
</feature>
<feature type="binding site" evidence="15">
    <location>
        <position position="131"/>
    </location>
    <ligand>
        <name>L-aspartate</name>
        <dbReference type="ChEBI" id="CHEBI:29991"/>
    </ligand>
</feature>
<dbReference type="SUPFAM" id="SSF52402">
    <property type="entry name" value="Adenine nucleotide alpha hydrolases-like"/>
    <property type="match status" value="1"/>
</dbReference>
<evidence type="ECO:0000256" key="11">
    <source>
        <dbReference type="ARBA" id="ARBA00022741"/>
    </source>
</evidence>
<feature type="binding site" evidence="15">
    <location>
        <begin position="17"/>
        <end position="25"/>
    </location>
    <ligand>
        <name>ATP</name>
        <dbReference type="ChEBI" id="CHEBI:30616"/>
    </ligand>
</feature>
<dbReference type="InterPro" id="IPR024073">
    <property type="entry name" value="AS_multimer_C_tail"/>
</dbReference>
<feature type="binding site" evidence="15">
    <location>
        <position position="43"/>
    </location>
    <ligand>
        <name>ATP</name>
        <dbReference type="ChEBI" id="CHEBI:30616"/>
    </ligand>
</feature>
<comment type="caution">
    <text evidence="18">The sequence shown here is derived from an EMBL/GenBank/DDBJ whole genome shotgun (WGS) entry which is preliminary data.</text>
</comment>
<evidence type="ECO:0000259" key="17">
    <source>
        <dbReference type="Pfam" id="PF20979"/>
    </source>
</evidence>
<evidence type="ECO:0000259" key="16">
    <source>
        <dbReference type="Pfam" id="PF00764"/>
    </source>
</evidence>
<dbReference type="EMBL" id="OCSU01000001">
    <property type="protein sequence ID" value="SOE62167.1"/>
    <property type="molecule type" value="Genomic_DNA"/>
</dbReference>
<feature type="binding site" evidence="15">
    <location>
        <position position="201"/>
    </location>
    <ligand>
        <name>L-citrulline</name>
        <dbReference type="ChEBI" id="CHEBI:57743"/>
    </ligand>
</feature>
<dbReference type="GO" id="GO:0005524">
    <property type="term" value="F:ATP binding"/>
    <property type="evidence" value="ECO:0007669"/>
    <property type="project" value="UniProtKB-UniRule"/>
</dbReference>
<protein>
    <recommendedName>
        <fullName evidence="6 15">Argininosuccinate synthase</fullName>
        <ecNumber evidence="5 15">6.3.4.5</ecNumber>
    </recommendedName>
    <alternativeName>
        <fullName evidence="13 15">Citrulline--aspartate ligase</fullName>
    </alternativeName>
</protein>
<dbReference type="GO" id="GO:0042803">
    <property type="term" value="F:protein homodimerization activity"/>
    <property type="evidence" value="ECO:0007669"/>
    <property type="project" value="InterPro"/>
</dbReference>
<feature type="binding site" evidence="15">
    <location>
        <position position="139"/>
    </location>
    <ligand>
        <name>L-citrulline</name>
        <dbReference type="ChEBI" id="CHEBI:57743"/>
    </ligand>
</feature>
<dbReference type="FunFam" id="1.10.287.400:FF:000001">
    <property type="entry name" value="Argininosuccinate synthase"/>
    <property type="match status" value="1"/>
</dbReference>
<feature type="binding site" evidence="15">
    <location>
        <position position="136"/>
    </location>
    <ligand>
        <name>ATP</name>
        <dbReference type="ChEBI" id="CHEBI:30616"/>
    </ligand>
</feature>
<dbReference type="InterPro" id="IPR023437">
    <property type="entry name" value="Arg_succ_synth_type2_subfam"/>
</dbReference>
<keyword evidence="8 15" id="KW-0055">Arginine biosynthesis</keyword>
<dbReference type="PROSITE" id="PS00565">
    <property type="entry name" value="ARGININOSUCCIN_SYN_2"/>
    <property type="match status" value="1"/>
</dbReference>
<feature type="binding site" evidence="15">
    <location>
        <position position="99"/>
    </location>
    <ligand>
        <name>L-citrulline</name>
        <dbReference type="ChEBI" id="CHEBI:57743"/>
    </ligand>
</feature>
<dbReference type="AlphaFoldDB" id="A0A7Z7I5G7"/>
<feature type="domain" description="Arginosuccinate synthase-like N-terminal" evidence="16">
    <location>
        <begin position="13"/>
        <end position="161"/>
    </location>
</feature>
<feature type="binding site" evidence="15">
    <location>
        <position position="192"/>
    </location>
    <ligand>
        <name>L-citrulline</name>
        <dbReference type="ChEBI" id="CHEBI:57743"/>
    </ligand>
</feature>
<accession>A0A7Z7I5G7</accession>
<dbReference type="PANTHER" id="PTHR11587">
    <property type="entry name" value="ARGININOSUCCINATE SYNTHASE"/>
    <property type="match status" value="1"/>
</dbReference>
<sequence length="444" mass="49371">MTTILESLPTGQKVGIAFSGGLDTSAALHWMRIKGAVPYAYTANLGQPDEDDYEQIPRRATEYGAEGARLIDCRAQLVTEGIAALQCGAFHISTAGVTYFNTTPIGRAVTGTMLVAAMKQDGVNIWGDGSTYKGNDIERFYRYGLLVNPDLKIYKPWLDQTFIDELGGRAEMSEFMSKAGFAYKMSAEKAYSTDSNLLGATHEAKDLESLESGMQIVNPIMGVAFWRDDVQIARETVTVRFEEGRPTALNGVEFADAVELLLEANRIGGRHGLGMSDQIENRIIEAKSRGIYEAPGLALLYIAYERLVTGIHNEDTIEQYRENGRRLGRLLYQGRWFDPQAIMLRETAQRWVARAVTGEVTIELRRGNDYSILSTKSPNLTYQPERLSMEKVASTFSPRDRIGQLTMRNLDITDTRDKLRIYSQVGLLTSGEASALPSLKDETE</sequence>
<dbReference type="InterPro" id="IPR048268">
    <property type="entry name" value="Arginosuc_syn_C"/>
</dbReference>
<dbReference type="InterPro" id="IPR001518">
    <property type="entry name" value="Arginosuc_synth"/>
</dbReference>
<evidence type="ECO:0000256" key="14">
    <source>
        <dbReference type="ARBA" id="ARBA00049077"/>
    </source>
</evidence>
<comment type="subcellular location">
    <subcellularLocation>
        <location evidence="1 15">Cytoplasm</location>
    </subcellularLocation>
</comment>
<feature type="binding site" evidence="15">
    <location>
        <position position="194"/>
    </location>
    <ligand>
        <name>ATP</name>
        <dbReference type="ChEBI" id="CHEBI:30616"/>
    </ligand>
</feature>
<dbReference type="InterPro" id="IPR018223">
    <property type="entry name" value="Arginosuc_synth_CS"/>
</dbReference>
<dbReference type="InterPro" id="IPR048267">
    <property type="entry name" value="Arginosuc_syn_N"/>
</dbReference>
<feature type="binding site" evidence="15">
    <location>
        <position position="135"/>
    </location>
    <ligand>
        <name>L-citrulline</name>
        <dbReference type="ChEBI" id="CHEBI:57743"/>
    </ligand>
</feature>
<dbReference type="UniPathway" id="UPA00068">
    <property type="reaction ID" value="UER00113"/>
</dbReference>
<evidence type="ECO:0000256" key="2">
    <source>
        <dbReference type="ARBA" id="ARBA00004967"/>
    </source>
</evidence>
<evidence type="ECO:0000256" key="8">
    <source>
        <dbReference type="ARBA" id="ARBA00022571"/>
    </source>
</evidence>
<dbReference type="InterPro" id="IPR024074">
    <property type="entry name" value="AS_cat/multimer_dom_body"/>
</dbReference>
<dbReference type="Gene3D" id="3.90.1260.10">
    <property type="entry name" value="Argininosuccinate synthetase, chain A, domain 2"/>
    <property type="match status" value="1"/>
</dbReference>
<feature type="binding site" evidence="15">
    <location>
        <position position="135"/>
    </location>
    <ligand>
        <name>L-aspartate</name>
        <dbReference type="ChEBI" id="CHEBI:29991"/>
    </ligand>
</feature>
<dbReference type="NCBIfam" id="TIGR00032">
    <property type="entry name" value="argG"/>
    <property type="match status" value="1"/>
</dbReference>
<dbReference type="CDD" id="cd01999">
    <property type="entry name" value="ASS"/>
    <property type="match status" value="1"/>
</dbReference>
<feature type="binding site" evidence="15">
    <location>
        <position position="280"/>
    </location>
    <ligand>
        <name>L-citrulline</name>
        <dbReference type="ChEBI" id="CHEBI:57743"/>
    </ligand>
</feature>
<feature type="domain" description="Arginosuccinate synthase C-terminal" evidence="17">
    <location>
        <begin position="191"/>
        <end position="410"/>
    </location>
</feature>
<evidence type="ECO:0000256" key="6">
    <source>
        <dbReference type="ARBA" id="ARBA00014810"/>
    </source>
</evidence>
<proteinExistence type="inferred from homology"/>
<dbReference type="GO" id="GO:0005737">
    <property type="term" value="C:cytoplasm"/>
    <property type="evidence" value="ECO:0007669"/>
    <property type="project" value="UniProtKB-SubCell"/>
</dbReference>
<dbReference type="GO" id="GO:0006526">
    <property type="term" value="P:L-arginine biosynthetic process"/>
    <property type="evidence" value="ECO:0007669"/>
    <property type="project" value="UniProtKB-UniRule"/>
</dbReference>
<evidence type="ECO:0000256" key="5">
    <source>
        <dbReference type="ARBA" id="ARBA00012286"/>
    </source>
</evidence>
<evidence type="ECO:0000256" key="3">
    <source>
        <dbReference type="ARBA" id="ARBA00009088"/>
    </source>
</evidence>
<evidence type="ECO:0000313" key="19">
    <source>
        <dbReference type="Proteomes" id="UP000219522"/>
    </source>
</evidence>
<dbReference type="Pfam" id="PF00764">
    <property type="entry name" value="Arginosuc_synth"/>
    <property type="match status" value="1"/>
</dbReference>
<dbReference type="Gene3D" id="3.40.50.620">
    <property type="entry name" value="HUPs"/>
    <property type="match status" value="1"/>
</dbReference>
<feature type="binding site" evidence="15">
    <location>
        <position position="203"/>
    </location>
    <ligand>
        <name>L-citrulline</name>
        <dbReference type="ChEBI" id="CHEBI:57743"/>
    </ligand>
</feature>